<proteinExistence type="inferred from homology"/>
<evidence type="ECO:0000256" key="8">
    <source>
        <dbReference type="ARBA" id="ARBA00023284"/>
    </source>
</evidence>
<keyword evidence="6 11" id="KW-0520">NAD</keyword>
<evidence type="ECO:0000256" key="13">
    <source>
        <dbReference type="RuleBase" id="RU003692"/>
    </source>
</evidence>
<dbReference type="PANTHER" id="PTHR22912:SF151">
    <property type="entry name" value="DIHYDROLIPOYL DEHYDROGENASE, MITOCHONDRIAL"/>
    <property type="match status" value="1"/>
</dbReference>
<comment type="cofactor">
    <cofactor evidence="11 13">
        <name>FAD</name>
        <dbReference type="ChEBI" id="CHEBI:57692"/>
    </cofactor>
    <text evidence="11 13">Binds 1 FAD per subunit.</text>
</comment>
<dbReference type="PROSITE" id="PS00076">
    <property type="entry name" value="PYRIDINE_REDOX_1"/>
    <property type="match status" value="1"/>
</dbReference>
<dbReference type="InterPro" id="IPR001100">
    <property type="entry name" value="Pyr_nuc-diS_OxRdtase"/>
</dbReference>
<evidence type="ECO:0000256" key="5">
    <source>
        <dbReference type="ARBA" id="ARBA00023002"/>
    </source>
</evidence>
<dbReference type="GO" id="GO:0050660">
    <property type="term" value="F:flavin adenine dinucleotide binding"/>
    <property type="evidence" value="ECO:0007669"/>
    <property type="project" value="InterPro"/>
</dbReference>
<dbReference type="PRINTS" id="PR00411">
    <property type="entry name" value="PNDRDTASEI"/>
</dbReference>
<dbReference type="InterPro" id="IPR050151">
    <property type="entry name" value="Class-I_Pyr_Nuc-Dis_Oxidored"/>
</dbReference>
<dbReference type="Proteomes" id="UP000315700">
    <property type="component" value="Chromosome"/>
</dbReference>
<dbReference type="NCBIfam" id="TIGR01350">
    <property type="entry name" value="lipoamide_DH"/>
    <property type="match status" value="1"/>
</dbReference>
<dbReference type="InterPro" id="IPR023753">
    <property type="entry name" value="FAD/NAD-binding_dom"/>
</dbReference>
<dbReference type="OrthoDB" id="230580at2"/>
<feature type="binding site" evidence="11">
    <location>
        <position position="205"/>
    </location>
    <ligand>
        <name>NAD(+)</name>
        <dbReference type="ChEBI" id="CHEBI:57540"/>
    </ligand>
</feature>
<evidence type="ECO:0000259" key="14">
    <source>
        <dbReference type="Pfam" id="PF02852"/>
    </source>
</evidence>
<dbReference type="RefSeq" id="WP_145030974.1">
    <property type="nucleotide sequence ID" value="NZ_CP036271.1"/>
</dbReference>
<keyword evidence="8 13" id="KW-0676">Redox-active center</keyword>
<keyword evidence="4 11" id="KW-0274">FAD</keyword>
<feature type="binding site" evidence="11">
    <location>
        <position position="310"/>
    </location>
    <ligand>
        <name>FAD</name>
        <dbReference type="ChEBI" id="CHEBI:57692"/>
    </ligand>
</feature>
<feature type="binding site" evidence="11">
    <location>
        <begin position="145"/>
        <end position="147"/>
    </location>
    <ligand>
        <name>FAD</name>
        <dbReference type="ChEBI" id="CHEBI:57692"/>
    </ligand>
</feature>
<feature type="binding site" evidence="11">
    <location>
        <position position="54"/>
    </location>
    <ligand>
        <name>FAD</name>
        <dbReference type="ChEBI" id="CHEBI:57692"/>
    </ligand>
</feature>
<evidence type="ECO:0000256" key="10">
    <source>
        <dbReference type="PIRSR" id="PIRSR000350-2"/>
    </source>
</evidence>
<evidence type="ECO:0000256" key="9">
    <source>
        <dbReference type="ARBA" id="ARBA00049187"/>
    </source>
</evidence>
<keyword evidence="7" id="KW-1015">Disulfide bond</keyword>
<feature type="binding site" evidence="11">
    <location>
        <begin position="182"/>
        <end position="189"/>
    </location>
    <ligand>
        <name>NAD(+)</name>
        <dbReference type="ChEBI" id="CHEBI:57540"/>
    </ligand>
</feature>
<dbReference type="InterPro" id="IPR012999">
    <property type="entry name" value="Pyr_OxRdtase_I_AS"/>
</dbReference>
<evidence type="ECO:0000256" key="4">
    <source>
        <dbReference type="ARBA" id="ARBA00022827"/>
    </source>
</evidence>
<keyword evidence="17" id="KW-1185">Reference proteome</keyword>
<dbReference type="Pfam" id="PF07992">
    <property type="entry name" value="Pyr_redox_2"/>
    <property type="match status" value="1"/>
</dbReference>
<dbReference type="SUPFAM" id="SSF55424">
    <property type="entry name" value="FAD/NAD-linked reductases, dimerisation (C-terminal) domain"/>
    <property type="match status" value="1"/>
</dbReference>
<dbReference type="SUPFAM" id="SSF51905">
    <property type="entry name" value="FAD/NAD(P)-binding domain"/>
    <property type="match status" value="1"/>
</dbReference>
<evidence type="ECO:0000313" key="16">
    <source>
        <dbReference type="EMBL" id="QDT55198.1"/>
    </source>
</evidence>
<sequence length="463" mass="48801">MSSTSHFDLVVIGGGPGGYIAAIRAAQLGKSVACVEMESTLGGVCLRVGCIPSKALLESSHMYEAAKHQFGGRGIEVPDVKLNLPAMMDHKTGVVKALTGGIDGIFKKRKITRLKGRARLDGPGRVTIEGAENQTITAEFIIVATGSSPSTLPGVELDGDRVVSSTEALSFPEVPKHLIVIGAGYIGLEMGTVWRRLGAEVTILEYLDRILPGMDSAVAADALKIFKKQGLKFQLGCKVTGVTKSKNGAEVQIDGAASVKGDRVLVSVGRKPNSQNLGLESVGVQTDKRGFITVDPNFKTTAPGVYAIGDVIGGAMLAHKAEEEGVACVEYIFKGHGHVNYDVIPGVVYTEPEIATVGLNEDQLKQQGIPYRKGQFPFLANARARASGQTDGYVKVLAHQETDRILGVHIIGLHAGELIAEAVAAIEFGASSEDLARICHAHPTLAEVVKEAALAVDGRALNI</sequence>
<comment type="similarity">
    <text evidence="1 13">Belongs to the class-I pyridine nucleotide-disulfide oxidoreductase family.</text>
</comment>
<dbReference type="PRINTS" id="PR00368">
    <property type="entry name" value="FADPNR"/>
</dbReference>
<comment type="catalytic activity">
    <reaction evidence="9 13">
        <text>N(6)-[(R)-dihydrolipoyl]-L-lysyl-[protein] + NAD(+) = N(6)-[(R)-lipoyl]-L-lysyl-[protein] + NADH + H(+)</text>
        <dbReference type="Rhea" id="RHEA:15045"/>
        <dbReference type="Rhea" id="RHEA-COMP:10474"/>
        <dbReference type="Rhea" id="RHEA-COMP:10475"/>
        <dbReference type="ChEBI" id="CHEBI:15378"/>
        <dbReference type="ChEBI" id="CHEBI:57540"/>
        <dbReference type="ChEBI" id="CHEBI:57945"/>
        <dbReference type="ChEBI" id="CHEBI:83099"/>
        <dbReference type="ChEBI" id="CHEBI:83100"/>
        <dbReference type="EC" id="1.8.1.4"/>
    </reaction>
</comment>
<gene>
    <name evidence="16" type="primary">lpd3</name>
    <name evidence="16" type="ORF">Pan44_32400</name>
</gene>
<dbReference type="EC" id="1.8.1.4" evidence="2 13"/>
<feature type="binding site" evidence="11">
    <location>
        <begin position="316"/>
        <end position="319"/>
    </location>
    <ligand>
        <name>FAD</name>
        <dbReference type="ChEBI" id="CHEBI:57692"/>
    </ligand>
</feature>
<organism evidence="16 17">
    <name type="scientific">Caulifigura coniformis</name>
    <dbReference type="NCBI Taxonomy" id="2527983"/>
    <lineage>
        <taxon>Bacteria</taxon>
        <taxon>Pseudomonadati</taxon>
        <taxon>Planctomycetota</taxon>
        <taxon>Planctomycetia</taxon>
        <taxon>Planctomycetales</taxon>
        <taxon>Planctomycetaceae</taxon>
        <taxon>Caulifigura</taxon>
    </lineage>
</organism>
<comment type="miscellaneous">
    <text evidence="13">The active site is a redox-active disulfide bond.</text>
</comment>
<evidence type="ECO:0000256" key="12">
    <source>
        <dbReference type="PIRSR" id="PIRSR000350-4"/>
    </source>
</evidence>
<dbReference type="InterPro" id="IPR004099">
    <property type="entry name" value="Pyr_nucl-diS_OxRdtase_dimer"/>
</dbReference>
<dbReference type="InParanoid" id="A0A517SGE9"/>
<protein>
    <recommendedName>
        <fullName evidence="2 13">Dihydrolipoyl dehydrogenase</fullName>
        <ecNumber evidence="2 13">1.8.1.4</ecNumber>
    </recommendedName>
</protein>
<evidence type="ECO:0000313" key="17">
    <source>
        <dbReference type="Proteomes" id="UP000315700"/>
    </source>
</evidence>
<dbReference type="InterPro" id="IPR006258">
    <property type="entry name" value="Lipoamide_DH"/>
</dbReference>
<evidence type="ECO:0000256" key="7">
    <source>
        <dbReference type="ARBA" id="ARBA00023157"/>
    </source>
</evidence>
<dbReference type="GO" id="GO:0045252">
    <property type="term" value="C:oxoglutarate dehydrogenase complex"/>
    <property type="evidence" value="ECO:0007669"/>
    <property type="project" value="TreeGrafter"/>
</dbReference>
<dbReference type="EMBL" id="CP036271">
    <property type="protein sequence ID" value="QDT55198.1"/>
    <property type="molecule type" value="Genomic_DNA"/>
</dbReference>
<evidence type="ECO:0000256" key="6">
    <source>
        <dbReference type="ARBA" id="ARBA00023027"/>
    </source>
</evidence>
<dbReference type="Gene3D" id="3.30.390.30">
    <property type="match status" value="1"/>
</dbReference>
<evidence type="ECO:0000259" key="15">
    <source>
        <dbReference type="Pfam" id="PF07992"/>
    </source>
</evidence>
<evidence type="ECO:0000256" key="2">
    <source>
        <dbReference type="ARBA" id="ARBA00012608"/>
    </source>
</evidence>
<dbReference type="GO" id="GO:0004148">
    <property type="term" value="F:dihydrolipoyl dehydrogenase (NADH) activity"/>
    <property type="evidence" value="ECO:0007669"/>
    <property type="project" value="UniProtKB-EC"/>
</dbReference>
<feature type="disulfide bond" description="Redox-active" evidence="12">
    <location>
        <begin position="45"/>
        <end position="50"/>
    </location>
</feature>
<evidence type="ECO:0000256" key="1">
    <source>
        <dbReference type="ARBA" id="ARBA00007532"/>
    </source>
</evidence>
<dbReference type="AlphaFoldDB" id="A0A517SGE9"/>
<dbReference type="InterPro" id="IPR036188">
    <property type="entry name" value="FAD/NAD-bd_sf"/>
</dbReference>
<dbReference type="PIRSF" id="PIRSF000350">
    <property type="entry name" value="Mercury_reductase_MerA"/>
    <property type="match status" value="1"/>
</dbReference>
<dbReference type="KEGG" id="ccos:Pan44_32400"/>
<name>A0A517SGE9_9PLAN</name>
<feature type="domain" description="FAD/NAD(P)-binding" evidence="15">
    <location>
        <begin position="7"/>
        <end position="325"/>
    </location>
</feature>
<dbReference type="GO" id="GO:0006103">
    <property type="term" value="P:2-oxoglutarate metabolic process"/>
    <property type="evidence" value="ECO:0007669"/>
    <property type="project" value="TreeGrafter"/>
</dbReference>
<evidence type="ECO:0000256" key="3">
    <source>
        <dbReference type="ARBA" id="ARBA00022630"/>
    </source>
</evidence>
<feature type="domain" description="Pyridine nucleotide-disulphide oxidoreductase dimerisation" evidence="14">
    <location>
        <begin position="344"/>
        <end position="453"/>
    </location>
</feature>
<reference evidence="16 17" key="1">
    <citation type="submission" date="2019-02" db="EMBL/GenBank/DDBJ databases">
        <title>Deep-cultivation of Planctomycetes and their phenomic and genomic characterization uncovers novel biology.</title>
        <authorList>
            <person name="Wiegand S."/>
            <person name="Jogler M."/>
            <person name="Boedeker C."/>
            <person name="Pinto D."/>
            <person name="Vollmers J."/>
            <person name="Rivas-Marin E."/>
            <person name="Kohn T."/>
            <person name="Peeters S.H."/>
            <person name="Heuer A."/>
            <person name="Rast P."/>
            <person name="Oberbeckmann S."/>
            <person name="Bunk B."/>
            <person name="Jeske O."/>
            <person name="Meyerdierks A."/>
            <person name="Storesund J.E."/>
            <person name="Kallscheuer N."/>
            <person name="Luecker S."/>
            <person name="Lage O.M."/>
            <person name="Pohl T."/>
            <person name="Merkel B.J."/>
            <person name="Hornburger P."/>
            <person name="Mueller R.-W."/>
            <person name="Bruemmer F."/>
            <person name="Labrenz M."/>
            <person name="Spormann A.M."/>
            <person name="Op den Camp H."/>
            <person name="Overmann J."/>
            <person name="Amann R."/>
            <person name="Jetten M.S.M."/>
            <person name="Mascher T."/>
            <person name="Medema M.H."/>
            <person name="Devos D.P."/>
            <person name="Kaster A.-K."/>
            <person name="Ovreas L."/>
            <person name="Rohde M."/>
            <person name="Galperin M.Y."/>
            <person name="Jogler C."/>
        </authorList>
    </citation>
    <scope>NUCLEOTIDE SEQUENCE [LARGE SCALE GENOMIC DNA]</scope>
    <source>
        <strain evidence="16 17">Pan44</strain>
    </source>
</reference>
<feature type="binding site" evidence="11">
    <location>
        <position position="269"/>
    </location>
    <ligand>
        <name>NAD(+)</name>
        <dbReference type="ChEBI" id="CHEBI:57540"/>
    </ligand>
</feature>
<dbReference type="InterPro" id="IPR016156">
    <property type="entry name" value="FAD/NAD-linked_Rdtase_dimer_sf"/>
</dbReference>
<keyword evidence="3 13" id="KW-0285">Flavoprotein</keyword>
<dbReference type="PANTHER" id="PTHR22912">
    <property type="entry name" value="DISULFIDE OXIDOREDUCTASE"/>
    <property type="match status" value="1"/>
</dbReference>
<accession>A0A517SGE9</accession>
<dbReference type="Gene3D" id="3.50.50.60">
    <property type="entry name" value="FAD/NAD(P)-binding domain"/>
    <property type="match status" value="2"/>
</dbReference>
<keyword evidence="11" id="KW-0547">Nucleotide-binding</keyword>
<evidence type="ECO:0000256" key="11">
    <source>
        <dbReference type="PIRSR" id="PIRSR000350-3"/>
    </source>
</evidence>
<keyword evidence="5 13" id="KW-0560">Oxidoreductase</keyword>
<dbReference type="FunFam" id="3.30.390.30:FF:000001">
    <property type="entry name" value="Dihydrolipoyl dehydrogenase"/>
    <property type="match status" value="1"/>
</dbReference>
<dbReference type="Pfam" id="PF02852">
    <property type="entry name" value="Pyr_redox_dim"/>
    <property type="match status" value="1"/>
</dbReference>
<feature type="active site" description="Proton acceptor" evidence="10">
    <location>
        <position position="442"/>
    </location>
</feature>